<protein>
    <submittedName>
        <fullName evidence="6">DUF4870 domain-containing protein</fullName>
    </submittedName>
</protein>
<gene>
    <name evidence="6" type="ORF">GS597_07265</name>
</gene>
<evidence type="ECO:0000256" key="1">
    <source>
        <dbReference type="ARBA" id="ARBA00004141"/>
    </source>
</evidence>
<comment type="subcellular location">
    <subcellularLocation>
        <location evidence="1">Membrane</location>
        <topology evidence="1">Multi-pass membrane protein</topology>
    </subcellularLocation>
</comment>
<dbReference type="AlphaFoldDB" id="A0A8K1ZY92"/>
<keyword evidence="4 5" id="KW-0472">Membrane</keyword>
<reference evidence="6" key="1">
    <citation type="submission" date="2019-12" db="EMBL/GenBank/DDBJ databases">
        <title>High-Quality draft genome sequences of three cyanobacteria isolated from the limestone walls of the Old Cathedral of Coimbra.</title>
        <authorList>
            <person name="Tiago I."/>
            <person name="Soares F."/>
            <person name="Portugal A."/>
        </authorList>
    </citation>
    <scope>NUCLEOTIDE SEQUENCE [LARGE SCALE GENOMIC DNA]</scope>
    <source>
        <strain evidence="6">C</strain>
    </source>
</reference>
<dbReference type="Proteomes" id="UP000607397">
    <property type="component" value="Unassembled WGS sequence"/>
</dbReference>
<keyword evidence="2 5" id="KW-0812">Transmembrane</keyword>
<comment type="caution">
    <text evidence="6">The sequence shown here is derived from an EMBL/GenBank/DDBJ whole genome shotgun (WGS) entry which is preliminary data.</text>
</comment>
<evidence type="ECO:0000256" key="5">
    <source>
        <dbReference type="SAM" id="Phobius"/>
    </source>
</evidence>
<evidence type="ECO:0000256" key="4">
    <source>
        <dbReference type="ARBA" id="ARBA00023136"/>
    </source>
</evidence>
<dbReference type="EMBL" id="WVIC01000011">
    <property type="protein sequence ID" value="NCJ06313.1"/>
    <property type="molecule type" value="Genomic_DNA"/>
</dbReference>
<feature type="transmembrane region" description="Helical" evidence="5">
    <location>
        <begin position="83"/>
        <end position="106"/>
    </location>
</feature>
<feature type="transmembrane region" description="Helical" evidence="5">
    <location>
        <begin position="20"/>
        <end position="40"/>
    </location>
</feature>
<dbReference type="RefSeq" id="WP_161824787.1">
    <property type="nucleotide sequence ID" value="NZ_WVIC01000011.1"/>
</dbReference>
<evidence type="ECO:0000256" key="3">
    <source>
        <dbReference type="ARBA" id="ARBA00022989"/>
    </source>
</evidence>
<dbReference type="Pfam" id="PF09685">
    <property type="entry name" value="MamF_MmsF"/>
    <property type="match status" value="1"/>
</dbReference>
<dbReference type="InterPro" id="IPR019109">
    <property type="entry name" value="MamF_MmsF"/>
</dbReference>
<sequence>MVSNIYDSDKRKLLSALCHGSIFFSALVLSIGVPLVVLFVSDDPVVKENAKEAINFHLNIWFYALVAGVIGFFWWTLILLPVIWIVSGFLLFMSWIMPILAIMGCLSNPDQGYRYPLIVRLV</sequence>
<keyword evidence="7" id="KW-1185">Reference proteome</keyword>
<name>A0A8K1ZY92_9CYAN</name>
<accession>A0A8K1ZY92</accession>
<keyword evidence="3 5" id="KW-1133">Transmembrane helix</keyword>
<evidence type="ECO:0000313" key="7">
    <source>
        <dbReference type="Proteomes" id="UP000607397"/>
    </source>
</evidence>
<evidence type="ECO:0000256" key="2">
    <source>
        <dbReference type="ARBA" id="ARBA00022692"/>
    </source>
</evidence>
<evidence type="ECO:0000313" key="6">
    <source>
        <dbReference type="EMBL" id="NCJ06313.1"/>
    </source>
</evidence>
<proteinExistence type="predicted"/>
<feature type="transmembrane region" description="Helical" evidence="5">
    <location>
        <begin position="60"/>
        <end position="77"/>
    </location>
</feature>
<organism evidence="6 7">
    <name type="scientific">Petrachloros mirabilis ULC683</name>
    <dbReference type="NCBI Taxonomy" id="2781853"/>
    <lineage>
        <taxon>Bacteria</taxon>
        <taxon>Bacillati</taxon>
        <taxon>Cyanobacteriota</taxon>
        <taxon>Cyanophyceae</taxon>
        <taxon>Synechococcales</taxon>
        <taxon>Petrachlorosaceae</taxon>
        <taxon>Petrachloros</taxon>
        <taxon>Petrachloros mirabilis</taxon>
    </lineage>
</organism>